<dbReference type="InterPro" id="IPR047907">
    <property type="entry name" value="CD1375-like"/>
</dbReference>
<organism evidence="1">
    <name type="scientific">Myoviridae sp. ctPkm1</name>
    <dbReference type="NCBI Taxonomy" id="2825099"/>
    <lineage>
        <taxon>Viruses</taxon>
        <taxon>Duplodnaviria</taxon>
        <taxon>Heunggongvirae</taxon>
        <taxon>Uroviricota</taxon>
        <taxon>Caudoviricetes</taxon>
    </lineage>
</organism>
<sequence length="37" mass="4366">MARFYYGRIKRGKLTIEDVPERWRAKVQALLDADNQG</sequence>
<name>A0A8S5TYD3_9CAUD</name>
<reference evidence="1" key="1">
    <citation type="journal article" date="2021" name="Proc. Natl. Acad. Sci. U.S.A.">
        <title>A Catalog of Tens of Thousands of Viruses from Human Metagenomes Reveals Hidden Associations with Chronic Diseases.</title>
        <authorList>
            <person name="Tisza M.J."/>
            <person name="Buck C.B."/>
        </authorList>
    </citation>
    <scope>NUCLEOTIDE SEQUENCE</scope>
    <source>
        <strain evidence="1">CtPkm1</strain>
    </source>
</reference>
<evidence type="ECO:0000313" key="1">
    <source>
        <dbReference type="EMBL" id="DAF87194.1"/>
    </source>
</evidence>
<dbReference type="EMBL" id="BK015960">
    <property type="protein sequence ID" value="DAF87194.1"/>
    <property type="molecule type" value="Genomic_DNA"/>
</dbReference>
<proteinExistence type="predicted"/>
<protein>
    <submittedName>
        <fullName evidence="1">Uncharacterized protein</fullName>
    </submittedName>
</protein>
<accession>A0A8S5TYD3</accession>
<dbReference type="NCBIfam" id="NF040910">
    <property type="entry name" value="CD1375_fam"/>
    <property type="match status" value="1"/>
</dbReference>